<protein>
    <submittedName>
        <fullName evidence="2">PH (Pleckstrin Homology) domain-containing protein</fullName>
    </submittedName>
</protein>
<feature type="domain" description="Low molecular weight protein antigen 6 PH" evidence="1">
    <location>
        <begin position="58"/>
        <end position="136"/>
    </location>
</feature>
<sequence length="137" mass="14948">MTPPRSWSPRPAALVLAWLLAAVALLLTVLGPDAATRVLMGTGTALVVAMAAYGTLVRPRLTADDTGLTVRTLTGPRHLPWHEVHVKLAHTRRLGREVATLELDWRRGEDEQLYVLTPTDLGADPRDVADVLHALRP</sequence>
<comment type="caution">
    <text evidence="2">The sequence shown here is derived from an EMBL/GenBank/DDBJ whole genome shotgun (WGS) entry which is preliminary data.</text>
</comment>
<dbReference type="EMBL" id="RBXR01000001">
    <property type="protein sequence ID" value="RKT71518.1"/>
    <property type="molecule type" value="Genomic_DNA"/>
</dbReference>
<dbReference type="Proteomes" id="UP000272729">
    <property type="component" value="Unassembled WGS sequence"/>
</dbReference>
<dbReference type="RefSeq" id="WP_246029880.1">
    <property type="nucleotide sequence ID" value="NZ_JBIUBA010000001.1"/>
</dbReference>
<dbReference type="InterPro" id="IPR019692">
    <property type="entry name" value="CFP-6_PH"/>
</dbReference>
<gene>
    <name evidence="2" type="ORF">DFJ66_4809</name>
</gene>
<evidence type="ECO:0000313" key="2">
    <source>
        <dbReference type="EMBL" id="RKT71518.1"/>
    </source>
</evidence>
<dbReference type="Pfam" id="PF10756">
    <property type="entry name" value="bPH_6"/>
    <property type="match status" value="1"/>
</dbReference>
<organism evidence="2 3">
    <name type="scientific">Saccharothrix variisporea</name>
    <dbReference type="NCBI Taxonomy" id="543527"/>
    <lineage>
        <taxon>Bacteria</taxon>
        <taxon>Bacillati</taxon>
        <taxon>Actinomycetota</taxon>
        <taxon>Actinomycetes</taxon>
        <taxon>Pseudonocardiales</taxon>
        <taxon>Pseudonocardiaceae</taxon>
        <taxon>Saccharothrix</taxon>
    </lineage>
</organism>
<accession>A0A495XIU6</accession>
<dbReference type="AlphaFoldDB" id="A0A495XIU6"/>
<reference evidence="2 3" key="1">
    <citation type="submission" date="2018-10" db="EMBL/GenBank/DDBJ databases">
        <title>Sequencing the genomes of 1000 actinobacteria strains.</title>
        <authorList>
            <person name="Klenk H.-P."/>
        </authorList>
    </citation>
    <scope>NUCLEOTIDE SEQUENCE [LARGE SCALE GENOMIC DNA]</scope>
    <source>
        <strain evidence="2 3">DSM 43911</strain>
    </source>
</reference>
<name>A0A495XIU6_9PSEU</name>
<evidence type="ECO:0000259" key="1">
    <source>
        <dbReference type="Pfam" id="PF10756"/>
    </source>
</evidence>
<proteinExistence type="predicted"/>
<keyword evidence="3" id="KW-1185">Reference proteome</keyword>
<evidence type="ECO:0000313" key="3">
    <source>
        <dbReference type="Proteomes" id="UP000272729"/>
    </source>
</evidence>